<comment type="caution">
    <text evidence="4">The sequence shown here is derived from an EMBL/GenBank/DDBJ whole genome shotgun (WGS) entry which is preliminary data.</text>
</comment>
<dbReference type="GO" id="GO:0016020">
    <property type="term" value="C:membrane"/>
    <property type="evidence" value="ECO:0007669"/>
    <property type="project" value="TreeGrafter"/>
</dbReference>
<sequence length="672" mass="75170">MPTWSIVPSRFWKVQVPYLARHFRVVTFDGRGSGESSRPTGAASYVDSEYAADAIAVMDATSTDRAVLVSLSCGVTWSVHLAADHPGRVDGLVAIGPACGFQLSQPDREQYRWDERHETTEGWAKYNRHHWLEGGYDDFVEWFFAKMFSEPHSTKQIEDAVRWAHEIEPATLADTTAGRLGCDGAVCVSVEELCPRVRCPVLVIHGTDDRIRRHAIGERLAELTGGSLVLLDGAGHGVPARDPVLVNLLIKDFVDRVHPVVRHTRPARALSRPPRALYLSSPIGLGHARRDLAIASELRKLRPGLEIDWLAQHPVTEVLGPAGERIHPASAWLANESSHVEDDAGEHDLHVFETFRRLDAVLVNNFMVFNEVLDVEQYDLVIGDEAWDVDYFLHENPRLKRSAFAWLTDFVGWLPMPDGGAREQRLTADYNLEMIEQRARLRRVRDRSVFVGNPDDVVSLPFGEGLPAIREWTEQNFDFSGYVTGFEPPDESERETLRRKIGVRPDERLCVVTVGGSGVGESLLRRMLDAVPAARRLVPGLRFLVVTGPRIDPASLPRHPEVSVHGYLPDLHRHLAACDLAVVQGGLTTCMELTANRRPFIFVPLRHHFEQNFHVRHRLARYGAGRCMTYDEVVEPEALAAAMAEEIHREVGYRPVETDGASRAAALLADLL</sequence>
<dbReference type="InterPro" id="IPR007235">
    <property type="entry name" value="Glyco_trans_28_C"/>
</dbReference>
<keyword evidence="1 4" id="KW-0378">Hydrolase</keyword>
<dbReference type="InterPro" id="IPR029058">
    <property type="entry name" value="AB_hydrolase_fold"/>
</dbReference>
<organism evidence="4 5">
    <name type="scientific">Lentzea tibetensis</name>
    <dbReference type="NCBI Taxonomy" id="2591470"/>
    <lineage>
        <taxon>Bacteria</taxon>
        <taxon>Bacillati</taxon>
        <taxon>Actinomycetota</taxon>
        <taxon>Actinomycetes</taxon>
        <taxon>Pseudonocardiales</taxon>
        <taxon>Pseudonocardiaceae</taxon>
        <taxon>Lentzea</taxon>
    </lineage>
</organism>
<dbReference type="Gene3D" id="3.40.50.1820">
    <property type="entry name" value="alpha/beta hydrolase"/>
    <property type="match status" value="1"/>
</dbReference>
<dbReference type="SUPFAM" id="SSF53474">
    <property type="entry name" value="alpha/beta-Hydrolases"/>
    <property type="match status" value="1"/>
</dbReference>
<dbReference type="PANTHER" id="PTHR43798:SF31">
    <property type="entry name" value="AB HYDROLASE SUPERFAMILY PROTEIN YCLE"/>
    <property type="match status" value="1"/>
</dbReference>
<accession>A0A563EST8</accession>
<protein>
    <submittedName>
        <fullName evidence="4">Alpha/beta fold hydrolase</fullName>
    </submittedName>
</protein>
<dbReference type="GO" id="GO:0016758">
    <property type="term" value="F:hexosyltransferase activity"/>
    <property type="evidence" value="ECO:0007669"/>
    <property type="project" value="InterPro"/>
</dbReference>
<dbReference type="GO" id="GO:0016787">
    <property type="term" value="F:hydrolase activity"/>
    <property type="evidence" value="ECO:0007669"/>
    <property type="project" value="UniProtKB-KW"/>
</dbReference>
<dbReference type="AlphaFoldDB" id="A0A563EST8"/>
<name>A0A563EST8_9PSEU</name>
<proteinExistence type="predicted"/>
<keyword evidence="5" id="KW-1185">Reference proteome</keyword>
<dbReference type="PANTHER" id="PTHR43798">
    <property type="entry name" value="MONOACYLGLYCEROL LIPASE"/>
    <property type="match status" value="1"/>
</dbReference>
<evidence type="ECO:0000259" key="3">
    <source>
        <dbReference type="Pfam" id="PF04101"/>
    </source>
</evidence>
<dbReference type="InterPro" id="IPR050266">
    <property type="entry name" value="AB_hydrolase_sf"/>
</dbReference>
<reference evidence="4 5" key="1">
    <citation type="submission" date="2019-07" db="EMBL/GenBank/DDBJ databases">
        <title>Lentzea xizangensis sp. nov., isolated from Qinghai-Tibetan Plateau Soils.</title>
        <authorList>
            <person name="Huang J."/>
        </authorList>
    </citation>
    <scope>NUCLEOTIDE SEQUENCE [LARGE SCALE GENOMIC DNA]</scope>
    <source>
        <strain evidence="4 5">FXJ1.1311</strain>
    </source>
</reference>
<evidence type="ECO:0000313" key="5">
    <source>
        <dbReference type="Proteomes" id="UP000316639"/>
    </source>
</evidence>
<dbReference type="EMBL" id="VOBR01000012">
    <property type="protein sequence ID" value="TWP50598.1"/>
    <property type="molecule type" value="Genomic_DNA"/>
</dbReference>
<evidence type="ECO:0000313" key="4">
    <source>
        <dbReference type="EMBL" id="TWP50598.1"/>
    </source>
</evidence>
<dbReference type="Pfam" id="PF00561">
    <property type="entry name" value="Abhydrolase_1"/>
    <property type="match status" value="1"/>
</dbReference>
<dbReference type="Gene3D" id="3.40.50.2000">
    <property type="entry name" value="Glycogen Phosphorylase B"/>
    <property type="match status" value="1"/>
</dbReference>
<feature type="domain" description="AB hydrolase-1" evidence="2">
    <location>
        <begin position="11"/>
        <end position="236"/>
    </location>
</feature>
<gene>
    <name evidence="4" type="ORF">FKR81_20005</name>
</gene>
<feature type="domain" description="Glycosyl transferase family 28 C-terminal" evidence="3">
    <location>
        <begin position="512"/>
        <end position="646"/>
    </location>
</feature>
<dbReference type="SUPFAM" id="SSF53756">
    <property type="entry name" value="UDP-Glycosyltransferase/glycogen phosphorylase"/>
    <property type="match status" value="1"/>
</dbReference>
<dbReference type="Proteomes" id="UP000316639">
    <property type="component" value="Unassembled WGS sequence"/>
</dbReference>
<evidence type="ECO:0000256" key="1">
    <source>
        <dbReference type="ARBA" id="ARBA00022801"/>
    </source>
</evidence>
<dbReference type="Pfam" id="PF04101">
    <property type="entry name" value="Glyco_tran_28_C"/>
    <property type="match status" value="1"/>
</dbReference>
<dbReference type="InterPro" id="IPR000073">
    <property type="entry name" value="AB_hydrolase_1"/>
</dbReference>
<evidence type="ECO:0000259" key="2">
    <source>
        <dbReference type="Pfam" id="PF00561"/>
    </source>
</evidence>
<dbReference type="OrthoDB" id="8680283at2"/>